<sequence length="232" mass="26631">MTLEGRKMEIFFDIDETEKGFLYEESMRMLRTNLQFSGSNLRVILFTSSIQDEGKSETSFQLAISFTKLDKKVLYIDADMRKSVFTTKHKISEEVQGLSQFLNGLNTEDIIYKTNIKNLNVVFAGPYAPNPAELLYDIKLDEFIKRQRLNYDYIIIDAPPLANIVDAAIIGRCVDGAVIVVKSATVSQRVVKKVKDQLEKVNCKIIGVVLNGVEMKKDSYHYKYYDYYSNKK</sequence>
<dbReference type="eggNOG" id="COG0489">
    <property type="taxonomic scope" value="Bacteria"/>
</dbReference>
<keyword evidence="6" id="KW-0067">ATP-binding</keyword>
<evidence type="ECO:0000313" key="11">
    <source>
        <dbReference type="Proteomes" id="UP000003434"/>
    </source>
</evidence>
<evidence type="ECO:0000259" key="9">
    <source>
        <dbReference type="Pfam" id="PF13614"/>
    </source>
</evidence>
<dbReference type="GO" id="GO:0004715">
    <property type="term" value="F:non-membrane spanning protein tyrosine kinase activity"/>
    <property type="evidence" value="ECO:0007669"/>
    <property type="project" value="UniProtKB-EC"/>
</dbReference>
<feature type="domain" description="AAA" evidence="9">
    <location>
        <begin position="54"/>
        <end position="202"/>
    </location>
</feature>
<name>E6LPZ4_9FIRM</name>
<dbReference type="SUPFAM" id="SSF52540">
    <property type="entry name" value="P-loop containing nucleoside triphosphate hydrolases"/>
    <property type="match status" value="1"/>
</dbReference>
<evidence type="ECO:0000256" key="6">
    <source>
        <dbReference type="ARBA" id="ARBA00022840"/>
    </source>
</evidence>
<comment type="caution">
    <text evidence="10">The sequence shown here is derived from an EMBL/GenBank/DDBJ whole genome shotgun (WGS) entry which is preliminary data.</text>
</comment>
<accession>E6LPZ4</accession>
<keyword evidence="5" id="KW-0418">Kinase</keyword>
<evidence type="ECO:0000256" key="4">
    <source>
        <dbReference type="ARBA" id="ARBA00022741"/>
    </source>
</evidence>
<keyword evidence="4" id="KW-0547">Nucleotide-binding</keyword>
<dbReference type="AlphaFoldDB" id="E6LPZ4"/>
<dbReference type="Gene3D" id="3.40.50.300">
    <property type="entry name" value="P-loop containing nucleotide triphosphate hydrolases"/>
    <property type="match status" value="1"/>
</dbReference>
<proteinExistence type="inferred from homology"/>
<dbReference type="NCBIfam" id="TIGR01007">
    <property type="entry name" value="eps_fam"/>
    <property type="match status" value="1"/>
</dbReference>
<dbReference type="InterPro" id="IPR027417">
    <property type="entry name" value="P-loop_NTPase"/>
</dbReference>
<comment type="catalytic activity">
    <reaction evidence="8">
        <text>L-tyrosyl-[protein] + ATP = O-phospho-L-tyrosyl-[protein] + ADP + H(+)</text>
        <dbReference type="Rhea" id="RHEA:10596"/>
        <dbReference type="Rhea" id="RHEA-COMP:10136"/>
        <dbReference type="Rhea" id="RHEA-COMP:20101"/>
        <dbReference type="ChEBI" id="CHEBI:15378"/>
        <dbReference type="ChEBI" id="CHEBI:30616"/>
        <dbReference type="ChEBI" id="CHEBI:46858"/>
        <dbReference type="ChEBI" id="CHEBI:61978"/>
        <dbReference type="ChEBI" id="CHEBI:456216"/>
        <dbReference type="EC" id="2.7.10.2"/>
    </reaction>
</comment>
<dbReference type="PANTHER" id="PTHR32309">
    <property type="entry name" value="TYROSINE-PROTEIN KINASE"/>
    <property type="match status" value="1"/>
</dbReference>
<evidence type="ECO:0000256" key="1">
    <source>
        <dbReference type="ARBA" id="ARBA00007316"/>
    </source>
</evidence>
<dbReference type="EMBL" id="AEPW01000079">
    <property type="protein sequence ID" value="EFU76062.1"/>
    <property type="molecule type" value="Genomic_DNA"/>
</dbReference>
<dbReference type="InterPro" id="IPR025669">
    <property type="entry name" value="AAA_dom"/>
</dbReference>
<evidence type="ECO:0000256" key="8">
    <source>
        <dbReference type="ARBA" id="ARBA00051245"/>
    </source>
</evidence>
<evidence type="ECO:0000256" key="7">
    <source>
        <dbReference type="ARBA" id="ARBA00023137"/>
    </source>
</evidence>
<dbReference type="HOGENOM" id="CLU_052027_2_0_9"/>
<protein>
    <recommendedName>
        <fullName evidence="2">non-specific protein-tyrosine kinase</fullName>
        <ecNumber evidence="2">2.7.10.2</ecNumber>
    </recommendedName>
</protein>
<dbReference type="PANTHER" id="PTHR32309:SF13">
    <property type="entry name" value="FERRIC ENTEROBACTIN TRANSPORT PROTEIN FEPE"/>
    <property type="match status" value="1"/>
</dbReference>
<dbReference type="GO" id="GO:0005886">
    <property type="term" value="C:plasma membrane"/>
    <property type="evidence" value="ECO:0007669"/>
    <property type="project" value="TreeGrafter"/>
</dbReference>
<evidence type="ECO:0000256" key="3">
    <source>
        <dbReference type="ARBA" id="ARBA00022679"/>
    </source>
</evidence>
<organism evidence="10 11">
    <name type="scientific">Lachnoanaerobaculum saburreum DSM 3986</name>
    <dbReference type="NCBI Taxonomy" id="887325"/>
    <lineage>
        <taxon>Bacteria</taxon>
        <taxon>Bacillati</taxon>
        <taxon>Bacillota</taxon>
        <taxon>Clostridia</taxon>
        <taxon>Lachnospirales</taxon>
        <taxon>Lachnospiraceae</taxon>
        <taxon>Lachnoanaerobaculum</taxon>
    </lineage>
</organism>
<dbReference type="GO" id="GO:0005524">
    <property type="term" value="F:ATP binding"/>
    <property type="evidence" value="ECO:0007669"/>
    <property type="project" value="UniProtKB-KW"/>
</dbReference>
<reference evidence="10 11" key="1">
    <citation type="submission" date="2010-12" db="EMBL/GenBank/DDBJ databases">
        <authorList>
            <person name="Muzny D."/>
            <person name="Qin X."/>
            <person name="Deng J."/>
            <person name="Jiang H."/>
            <person name="Liu Y."/>
            <person name="Qu J."/>
            <person name="Song X.-Z."/>
            <person name="Zhang L."/>
            <person name="Thornton R."/>
            <person name="Coyle M."/>
            <person name="Francisco L."/>
            <person name="Jackson L."/>
            <person name="Javaid M."/>
            <person name="Korchina V."/>
            <person name="Kovar C."/>
            <person name="Mata R."/>
            <person name="Mathew T."/>
            <person name="Ngo R."/>
            <person name="Nguyen L."/>
            <person name="Nguyen N."/>
            <person name="Okwuonu G."/>
            <person name="Ongeri F."/>
            <person name="Pham C."/>
            <person name="Simmons D."/>
            <person name="Wilczek-Boney K."/>
            <person name="Hale W."/>
            <person name="Jakkamsetti A."/>
            <person name="Pham P."/>
            <person name="Ruth R."/>
            <person name="San Lucas F."/>
            <person name="Warren J."/>
            <person name="Zhang J."/>
            <person name="Zhao Z."/>
            <person name="Zhou C."/>
            <person name="Zhu D."/>
            <person name="Lee S."/>
            <person name="Bess C."/>
            <person name="Blankenburg K."/>
            <person name="Forbes L."/>
            <person name="Fu Q."/>
            <person name="Gubbala S."/>
            <person name="Hirani K."/>
            <person name="Jayaseelan J.C."/>
            <person name="Lara F."/>
            <person name="Munidasa M."/>
            <person name="Palculict T."/>
            <person name="Patil S."/>
            <person name="Pu L.-L."/>
            <person name="Saada N."/>
            <person name="Tang L."/>
            <person name="Weissenberger G."/>
            <person name="Zhu Y."/>
            <person name="Hemphill L."/>
            <person name="Shang Y."/>
            <person name="Youmans B."/>
            <person name="Ayvaz T."/>
            <person name="Ross M."/>
            <person name="Santibanez J."/>
            <person name="Aqrawi P."/>
            <person name="Gross S."/>
            <person name="Joshi V."/>
            <person name="Fowler G."/>
            <person name="Nazareth L."/>
            <person name="Reid J."/>
            <person name="Worley K."/>
            <person name="Petrosino J."/>
            <person name="Highlander S."/>
            <person name="Gibbs R."/>
        </authorList>
    </citation>
    <scope>NUCLEOTIDE SEQUENCE [LARGE SCALE GENOMIC DNA]</scope>
    <source>
        <strain evidence="10 11">DSM 3986</strain>
    </source>
</reference>
<dbReference type="InterPro" id="IPR050445">
    <property type="entry name" value="Bact_polysacc_biosynth/exp"/>
</dbReference>
<dbReference type="Proteomes" id="UP000003434">
    <property type="component" value="Unassembled WGS sequence"/>
</dbReference>
<gene>
    <name evidence="10" type="ORF">HMPREF0381_2029</name>
</gene>
<keyword evidence="7" id="KW-0829">Tyrosine-protein kinase</keyword>
<comment type="similarity">
    <text evidence="1">Belongs to the CpsD/CapB family.</text>
</comment>
<evidence type="ECO:0000256" key="2">
    <source>
        <dbReference type="ARBA" id="ARBA00011903"/>
    </source>
</evidence>
<evidence type="ECO:0000256" key="5">
    <source>
        <dbReference type="ARBA" id="ARBA00022777"/>
    </source>
</evidence>
<dbReference type="CDD" id="cd05387">
    <property type="entry name" value="BY-kinase"/>
    <property type="match status" value="1"/>
</dbReference>
<evidence type="ECO:0000313" key="10">
    <source>
        <dbReference type="EMBL" id="EFU76062.1"/>
    </source>
</evidence>
<keyword evidence="3" id="KW-0808">Transferase</keyword>
<dbReference type="InterPro" id="IPR005702">
    <property type="entry name" value="Wzc-like_C"/>
</dbReference>
<dbReference type="EC" id="2.7.10.2" evidence="2"/>
<dbReference type="Pfam" id="PF13614">
    <property type="entry name" value="AAA_31"/>
    <property type="match status" value="1"/>
</dbReference>